<organism evidence="1 2">
    <name type="scientific">Colletotrichum melonis</name>
    <dbReference type="NCBI Taxonomy" id="1209925"/>
    <lineage>
        <taxon>Eukaryota</taxon>
        <taxon>Fungi</taxon>
        <taxon>Dikarya</taxon>
        <taxon>Ascomycota</taxon>
        <taxon>Pezizomycotina</taxon>
        <taxon>Sordariomycetes</taxon>
        <taxon>Hypocreomycetidae</taxon>
        <taxon>Glomerellales</taxon>
        <taxon>Glomerellaceae</taxon>
        <taxon>Colletotrichum</taxon>
        <taxon>Colletotrichum acutatum species complex</taxon>
    </lineage>
</organism>
<protein>
    <submittedName>
        <fullName evidence="1">Uncharacterized protein</fullName>
    </submittedName>
</protein>
<evidence type="ECO:0000313" key="1">
    <source>
        <dbReference type="EMBL" id="KAK1464166.1"/>
    </source>
</evidence>
<dbReference type="AlphaFoldDB" id="A0AAI9UV17"/>
<accession>A0AAI9UV17</accession>
<dbReference type="EMBL" id="MLGG01000006">
    <property type="protein sequence ID" value="KAK1464166.1"/>
    <property type="molecule type" value="Genomic_DNA"/>
</dbReference>
<keyword evidence="2" id="KW-1185">Reference proteome</keyword>
<dbReference type="Proteomes" id="UP001239795">
    <property type="component" value="Unassembled WGS sequence"/>
</dbReference>
<reference evidence="1 2" key="1">
    <citation type="submission" date="2016-10" db="EMBL/GenBank/DDBJ databases">
        <title>The genome sequence of Colletotrichum fioriniae PJ7.</title>
        <authorList>
            <person name="Baroncelli R."/>
        </authorList>
    </citation>
    <scope>NUCLEOTIDE SEQUENCE [LARGE SCALE GENOMIC DNA]</scope>
    <source>
        <strain evidence="1">Col 31</strain>
    </source>
</reference>
<evidence type="ECO:0000313" key="2">
    <source>
        <dbReference type="Proteomes" id="UP001239795"/>
    </source>
</evidence>
<comment type="caution">
    <text evidence="1">The sequence shown here is derived from an EMBL/GenBank/DDBJ whole genome shotgun (WGS) entry which is preliminary data.</text>
</comment>
<proteinExistence type="predicted"/>
<sequence>MFPVILGSVEHEVTFYSMSGNGAGSFLSPPLDGRDSSVEDTIHKLVGIKVLFEKSSGVEAKTTTYQLLAQKKKSFHPINF</sequence>
<gene>
    <name evidence="1" type="ORF">CMEL01_12927</name>
</gene>
<name>A0AAI9UV17_9PEZI</name>